<gene>
    <name evidence="2" type="ORF">D9758_013197</name>
</gene>
<dbReference type="Proteomes" id="UP000559256">
    <property type="component" value="Unassembled WGS sequence"/>
</dbReference>
<evidence type="ECO:0000313" key="3">
    <source>
        <dbReference type="Proteomes" id="UP000559256"/>
    </source>
</evidence>
<evidence type="ECO:0000256" key="1">
    <source>
        <dbReference type="SAM" id="MobiDB-lite"/>
    </source>
</evidence>
<feature type="region of interest" description="Disordered" evidence="1">
    <location>
        <begin position="1"/>
        <end position="26"/>
    </location>
</feature>
<sequence length="323" mass="35505">MTLPFSPTPDNTPAKQRHGRRTPIDTPFAYSMTLARLPDADDFLNRFMDDTIGQNELEEPPMGSALPEESIDHAPTGSLPTDGAPHRDPESHSLIHTPAQDALGVVTDQDVIRIITQARDMALRSRANTGDGAGNATEVKCEAEDDEGLLVSVKDVVEEEVEDMMDICSENDEQGRYDMMDIFSECDCSSSPAYPRMGCHCALMQFLLSVPTLILIFLSLCAHSDFCSSLFSILSPRPSLLLPTLALILKSVTQSQLTRAKDLVLDLLGWGVSPEYLIHIGVSSQTIYRVFTDLNLRLPRNLRLGSGRIVTVTMELGVKTEDV</sequence>
<feature type="region of interest" description="Disordered" evidence="1">
    <location>
        <begin position="54"/>
        <end position="90"/>
    </location>
</feature>
<keyword evidence="3" id="KW-1185">Reference proteome</keyword>
<dbReference type="OrthoDB" id="3270652at2759"/>
<proteinExistence type="predicted"/>
<name>A0A8H5FRN8_9AGAR</name>
<protein>
    <submittedName>
        <fullName evidence="2">Uncharacterized protein</fullName>
    </submittedName>
</protein>
<dbReference type="EMBL" id="JAACJM010000100">
    <property type="protein sequence ID" value="KAF5346649.1"/>
    <property type="molecule type" value="Genomic_DNA"/>
</dbReference>
<evidence type="ECO:0000313" key="2">
    <source>
        <dbReference type="EMBL" id="KAF5346649.1"/>
    </source>
</evidence>
<reference evidence="2 3" key="1">
    <citation type="journal article" date="2020" name="ISME J.">
        <title>Uncovering the hidden diversity of litter-decomposition mechanisms in mushroom-forming fungi.</title>
        <authorList>
            <person name="Floudas D."/>
            <person name="Bentzer J."/>
            <person name="Ahren D."/>
            <person name="Johansson T."/>
            <person name="Persson P."/>
            <person name="Tunlid A."/>
        </authorList>
    </citation>
    <scope>NUCLEOTIDE SEQUENCE [LARGE SCALE GENOMIC DNA]</scope>
    <source>
        <strain evidence="2 3">CBS 291.85</strain>
    </source>
</reference>
<comment type="caution">
    <text evidence="2">The sequence shown here is derived from an EMBL/GenBank/DDBJ whole genome shotgun (WGS) entry which is preliminary data.</text>
</comment>
<accession>A0A8H5FRN8</accession>
<dbReference type="AlphaFoldDB" id="A0A8H5FRN8"/>
<organism evidence="2 3">
    <name type="scientific">Tetrapyrgos nigripes</name>
    <dbReference type="NCBI Taxonomy" id="182062"/>
    <lineage>
        <taxon>Eukaryota</taxon>
        <taxon>Fungi</taxon>
        <taxon>Dikarya</taxon>
        <taxon>Basidiomycota</taxon>
        <taxon>Agaricomycotina</taxon>
        <taxon>Agaricomycetes</taxon>
        <taxon>Agaricomycetidae</taxon>
        <taxon>Agaricales</taxon>
        <taxon>Marasmiineae</taxon>
        <taxon>Marasmiaceae</taxon>
        <taxon>Tetrapyrgos</taxon>
    </lineage>
</organism>